<reference evidence="2" key="1">
    <citation type="journal article" date="2023" name="Nat. Plants">
        <title>Single-cell RNA sequencing provides a high-resolution roadmap for understanding the multicellular compartmentation of specialized metabolism.</title>
        <authorList>
            <person name="Sun S."/>
            <person name="Shen X."/>
            <person name="Li Y."/>
            <person name="Li Y."/>
            <person name="Wang S."/>
            <person name="Li R."/>
            <person name="Zhang H."/>
            <person name="Shen G."/>
            <person name="Guo B."/>
            <person name="Wei J."/>
            <person name="Xu J."/>
            <person name="St-Pierre B."/>
            <person name="Chen S."/>
            <person name="Sun C."/>
        </authorList>
    </citation>
    <scope>NUCLEOTIDE SEQUENCE [LARGE SCALE GENOMIC DNA]</scope>
</reference>
<gene>
    <name evidence="1" type="ORF">M9H77_18873</name>
</gene>
<dbReference type="Proteomes" id="UP001060085">
    <property type="component" value="Linkage Group LG04"/>
</dbReference>
<protein>
    <submittedName>
        <fullName evidence="1">Uncharacterized protein</fullName>
    </submittedName>
</protein>
<comment type="caution">
    <text evidence="1">The sequence shown here is derived from an EMBL/GenBank/DDBJ whole genome shotgun (WGS) entry which is preliminary data.</text>
</comment>
<name>A0ACC0B8N0_CATRO</name>
<evidence type="ECO:0000313" key="2">
    <source>
        <dbReference type="Proteomes" id="UP001060085"/>
    </source>
</evidence>
<sequence length="198" mass="22626">MGAFLTEMQPAFKHLRVTQDIHGDQLAEIVESTCRYVDELAHHRASIDRQEVILARLCKKFMPDKDNSGSGRANFGHPTASGKHIDRMTRNVQETVELMQRPIMRAKAKRMEEEYKGEVALFEKMLQDLAWHVLEEQREDFGGSKSFLFSRVQMEETKKESLEGLEASKPKGEPFLDPTASSRFYPTIAGRLRVTKGV</sequence>
<evidence type="ECO:0000313" key="1">
    <source>
        <dbReference type="EMBL" id="KAI5669020.1"/>
    </source>
</evidence>
<keyword evidence="2" id="KW-1185">Reference proteome</keyword>
<proteinExistence type="predicted"/>
<organism evidence="1 2">
    <name type="scientific">Catharanthus roseus</name>
    <name type="common">Madagascar periwinkle</name>
    <name type="synonym">Vinca rosea</name>
    <dbReference type="NCBI Taxonomy" id="4058"/>
    <lineage>
        <taxon>Eukaryota</taxon>
        <taxon>Viridiplantae</taxon>
        <taxon>Streptophyta</taxon>
        <taxon>Embryophyta</taxon>
        <taxon>Tracheophyta</taxon>
        <taxon>Spermatophyta</taxon>
        <taxon>Magnoliopsida</taxon>
        <taxon>eudicotyledons</taxon>
        <taxon>Gunneridae</taxon>
        <taxon>Pentapetalae</taxon>
        <taxon>asterids</taxon>
        <taxon>lamiids</taxon>
        <taxon>Gentianales</taxon>
        <taxon>Apocynaceae</taxon>
        <taxon>Rauvolfioideae</taxon>
        <taxon>Vinceae</taxon>
        <taxon>Catharanthinae</taxon>
        <taxon>Catharanthus</taxon>
    </lineage>
</organism>
<dbReference type="EMBL" id="CM044704">
    <property type="protein sequence ID" value="KAI5669020.1"/>
    <property type="molecule type" value="Genomic_DNA"/>
</dbReference>
<accession>A0ACC0B8N0</accession>